<proteinExistence type="predicted"/>
<sequence length="374" mass="40023">MTRSSSSSNGRPATCRTEEEEDHYVETGEDARRVSRADGEEDSFVFVGSDDDDTVVLSSAASSRRSSVTLQPDDAASVLSGDTLSPSLDQSSDSNPSTDGGSLFVQTEFRNTRQSDNTGIQYNQTTSELATPETGRHFHIDPTSQGNATQLNLGAFGDQKQNAIIQEMLRMHGELRRASQAAPSDAGSDMSMDEPAITERRRRPYGTTRTGNGSTDRTGRGSADSTNPGAYIVNIGGAEIQVNPPTFTSRDFRMPRMPRMPDVSFNIPDASLDTADMIGDIGQLANIEGIPDMSDHPDDAEGGSAGSTSDDETKQMGQAKYVKNKARGGAFQLNGGFNVQPGDERLYEENEAGGESAQINGDLSGPLADSLWSR</sequence>
<reference evidence="3" key="3">
    <citation type="submission" date="2024-02" db="EMBL/GenBank/DDBJ databases">
        <title>Comparative genomics of Cryptococcus and Kwoniella reveals pathogenesis evolution and contrasting modes of karyotype evolution via chromosome fusion or intercentromeric recombination.</title>
        <authorList>
            <person name="Coelho M.A."/>
            <person name="David-Palma M."/>
            <person name="Shea T."/>
            <person name="Bowers K."/>
            <person name="McGinley-Smith S."/>
            <person name="Mohammad A.W."/>
            <person name="Gnirke A."/>
            <person name="Yurkov A.M."/>
            <person name="Nowrousian M."/>
            <person name="Sun S."/>
            <person name="Cuomo C.A."/>
            <person name="Heitman J."/>
        </authorList>
    </citation>
    <scope>NUCLEOTIDE SEQUENCE</scope>
    <source>
        <strain evidence="3">CBS 10117</strain>
    </source>
</reference>
<dbReference type="Proteomes" id="UP000078595">
    <property type="component" value="Chromosome 6"/>
</dbReference>
<feature type="compositionally biased region" description="Polar residues" evidence="1">
    <location>
        <begin position="1"/>
        <end position="11"/>
    </location>
</feature>
<dbReference type="AlphaFoldDB" id="A0A1A6A406"/>
<dbReference type="EMBL" id="CP144535">
    <property type="protein sequence ID" value="WWC62311.1"/>
    <property type="molecule type" value="Genomic_DNA"/>
</dbReference>
<reference evidence="2" key="1">
    <citation type="submission" date="2013-07" db="EMBL/GenBank/DDBJ databases">
        <title>The Genome Sequence of Cryptococcus dejecticola CBS10117.</title>
        <authorList>
            <consortium name="The Broad Institute Genome Sequencing Platform"/>
            <person name="Cuomo C."/>
            <person name="Litvintseva A."/>
            <person name="Chen Y."/>
            <person name="Heitman J."/>
            <person name="Sun S."/>
            <person name="Springer D."/>
            <person name="Dromer F."/>
            <person name="Young S.K."/>
            <person name="Zeng Q."/>
            <person name="Gargeya S."/>
            <person name="Fitzgerald M."/>
            <person name="Abouelleil A."/>
            <person name="Alvarado L."/>
            <person name="Berlin A.M."/>
            <person name="Chapman S.B."/>
            <person name="Dewar J."/>
            <person name="Goldberg J."/>
            <person name="Griggs A."/>
            <person name="Gujja S."/>
            <person name="Hansen M."/>
            <person name="Howarth C."/>
            <person name="Imamovic A."/>
            <person name="Larimer J."/>
            <person name="McCowan C."/>
            <person name="Murphy C."/>
            <person name="Pearson M."/>
            <person name="Priest M."/>
            <person name="Roberts A."/>
            <person name="Saif S."/>
            <person name="Shea T."/>
            <person name="Sykes S."/>
            <person name="Wortman J."/>
            <person name="Nusbaum C."/>
            <person name="Birren B."/>
        </authorList>
    </citation>
    <scope>NUCLEOTIDE SEQUENCE [LARGE SCALE GENOMIC DNA]</scope>
    <source>
        <strain evidence="2">CBS 10117</strain>
    </source>
</reference>
<feature type="compositionally biased region" description="Acidic residues" evidence="1">
    <location>
        <begin position="39"/>
        <end position="54"/>
    </location>
</feature>
<dbReference type="KEGG" id="kdj:28969346"/>
<dbReference type="RefSeq" id="XP_018262630.1">
    <property type="nucleotide sequence ID" value="XM_018408939.1"/>
</dbReference>
<evidence type="ECO:0000313" key="3">
    <source>
        <dbReference type="EMBL" id="WWC62311.1"/>
    </source>
</evidence>
<feature type="region of interest" description="Disordered" evidence="1">
    <location>
        <begin position="288"/>
        <end position="374"/>
    </location>
</feature>
<feature type="compositionally biased region" description="Basic and acidic residues" evidence="1">
    <location>
        <begin position="24"/>
        <end position="38"/>
    </location>
</feature>
<evidence type="ECO:0000313" key="2">
    <source>
        <dbReference type="EMBL" id="OBR84788.1"/>
    </source>
</evidence>
<organism evidence="2">
    <name type="scientific">Kwoniella dejecticola CBS 10117</name>
    <dbReference type="NCBI Taxonomy" id="1296121"/>
    <lineage>
        <taxon>Eukaryota</taxon>
        <taxon>Fungi</taxon>
        <taxon>Dikarya</taxon>
        <taxon>Basidiomycota</taxon>
        <taxon>Agaricomycotina</taxon>
        <taxon>Tremellomycetes</taxon>
        <taxon>Tremellales</taxon>
        <taxon>Cryptococcaceae</taxon>
        <taxon>Kwoniella</taxon>
    </lineage>
</organism>
<evidence type="ECO:0000256" key="1">
    <source>
        <dbReference type="SAM" id="MobiDB-lite"/>
    </source>
</evidence>
<feature type="compositionally biased region" description="Polar residues" evidence="1">
    <location>
        <begin position="80"/>
        <end position="103"/>
    </location>
</feature>
<feature type="region of interest" description="Disordered" evidence="1">
    <location>
        <begin position="175"/>
        <end position="227"/>
    </location>
</feature>
<name>A0A1A6A406_9TREE</name>
<dbReference type="GeneID" id="28969346"/>
<keyword evidence="4" id="KW-1185">Reference proteome</keyword>
<feature type="region of interest" description="Disordered" evidence="1">
    <location>
        <begin position="1"/>
        <end position="103"/>
    </location>
</feature>
<feature type="compositionally biased region" description="Low complexity" evidence="1">
    <location>
        <begin position="55"/>
        <end position="67"/>
    </location>
</feature>
<evidence type="ECO:0000313" key="4">
    <source>
        <dbReference type="Proteomes" id="UP000078595"/>
    </source>
</evidence>
<reference evidence="3" key="2">
    <citation type="submission" date="2013-07" db="EMBL/GenBank/DDBJ databases">
        <authorList>
            <consortium name="The Broad Institute Genome Sequencing Platform"/>
            <person name="Cuomo C."/>
            <person name="Litvintseva A."/>
            <person name="Chen Y."/>
            <person name="Heitman J."/>
            <person name="Sun S."/>
            <person name="Springer D."/>
            <person name="Dromer F."/>
            <person name="Young S.K."/>
            <person name="Zeng Q."/>
            <person name="Gargeya S."/>
            <person name="Fitzgerald M."/>
            <person name="Abouelleil A."/>
            <person name="Alvarado L."/>
            <person name="Berlin A.M."/>
            <person name="Chapman S.B."/>
            <person name="Dewar J."/>
            <person name="Goldberg J."/>
            <person name="Griggs A."/>
            <person name="Gujja S."/>
            <person name="Hansen M."/>
            <person name="Howarth C."/>
            <person name="Imamovic A."/>
            <person name="Larimer J."/>
            <person name="McCowan C."/>
            <person name="Murphy C."/>
            <person name="Pearson M."/>
            <person name="Priest M."/>
            <person name="Roberts A."/>
            <person name="Saif S."/>
            <person name="Shea T."/>
            <person name="Sykes S."/>
            <person name="Wortman J."/>
            <person name="Nusbaum C."/>
            <person name="Birren B."/>
        </authorList>
    </citation>
    <scope>NUCLEOTIDE SEQUENCE</scope>
    <source>
        <strain evidence="3">CBS 10117</strain>
    </source>
</reference>
<feature type="region of interest" description="Disordered" evidence="1">
    <location>
        <begin position="129"/>
        <end position="150"/>
    </location>
</feature>
<dbReference type="EMBL" id="KI894032">
    <property type="protein sequence ID" value="OBR84788.1"/>
    <property type="molecule type" value="Genomic_DNA"/>
</dbReference>
<accession>A0A1A6A406</accession>
<protein>
    <submittedName>
        <fullName evidence="2">Uncharacterized protein</fullName>
    </submittedName>
</protein>
<dbReference type="VEuPathDB" id="FungiDB:I303_05647"/>
<gene>
    <name evidence="2" type="ORF">I303_05647</name>
    <name evidence="3" type="ORF">I303_104907</name>
</gene>